<comment type="caution">
    <text evidence="1">The sequence shown here is derived from an EMBL/GenBank/DDBJ whole genome shotgun (WGS) entry which is preliminary data.</text>
</comment>
<keyword evidence="2" id="KW-1185">Reference proteome</keyword>
<dbReference type="EMBL" id="CAAALY010255078">
    <property type="protein sequence ID" value="VEL37472.1"/>
    <property type="molecule type" value="Genomic_DNA"/>
</dbReference>
<gene>
    <name evidence="1" type="ORF">PXEA_LOCUS30912</name>
</gene>
<evidence type="ECO:0000313" key="1">
    <source>
        <dbReference type="EMBL" id="VEL37472.1"/>
    </source>
</evidence>
<evidence type="ECO:0000313" key="2">
    <source>
        <dbReference type="Proteomes" id="UP000784294"/>
    </source>
</evidence>
<name>A0A3S5B989_9PLAT</name>
<accession>A0A3S5B989</accession>
<dbReference type="Proteomes" id="UP000784294">
    <property type="component" value="Unassembled WGS sequence"/>
</dbReference>
<reference evidence="1" key="1">
    <citation type="submission" date="2018-11" db="EMBL/GenBank/DDBJ databases">
        <authorList>
            <consortium name="Pathogen Informatics"/>
        </authorList>
    </citation>
    <scope>NUCLEOTIDE SEQUENCE</scope>
</reference>
<sequence length="83" mass="9535">MNNNWLLVLALRHSHVFANPRFNRSFPSFVQLPCRPHSNSDRVDAPTSLATTIYPSVANRPSPMLKVWISWAFEHAELYSLRG</sequence>
<organism evidence="1 2">
    <name type="scientific">Protopolystoma xenopodis</name>
    <dbReference type="NCBI Taxonomy" id="117903"/>
    <lineage>
        <taxon>Eukaryota</taxon>
        <taxon>Metazoa</taxon>
        <taxon>Spiralia</taxon>
        <taxon>Lophotrochozoa</taxon>
        <taxon>Platyhelminthes</taxon>
        <taxon>Monogenea</taxon>
        <taxon>Polyopisthocotylea</taxon>
        <taxon>Polystomatidea</taxon>
        <taxon>Polystomatidae</taxon>
        <taxon>Protopolystoma</taxon>
    </lineage>
</organism>
<dbReference type="AlphaFoldDB" id="A0A3S5B989"/>
<protein>
    <submittedName>
        <fullName evidence="1">Uncharacterized protein</fullName>
    </submittedName>
</protein>
<proteinExistence type="predicted"/>